<feature type="compositionally biased region" description="Polar residues" evidence="1">
    <location>
        <begin position="26"/>
        <end position="36"/>
    </location>
</feature>
<evidence type="ECO:0000313" key="3">
    <source>
        <dbReference type="Proteomes" id="UP001634393"/>
    </source>
</evidence>
<accession>A0ABD3S053</accession>
<protein>
    <submittedName>
        <fullName evidence="2">Uncharacterized protein</fullName>
    </submittedName>
</protein>
<feature type="region of interest" description="Disordered" evidence="1">
    <location>
        <begin position="1"/>
        <end position="66"/>
    </location>
</feature>
<gene>
    <name evidence="2" type="ORF">ACJIZ3_003774</name>
</gene>
<dbReference type="Proteomes" id="UP001634393">
    <property type="component" value="Unassembled WGS sequence"/>
</dbReference>
<feature type="compositionally biased region" description="Basic and acidic residues" evidence="1">
    <location>
        <begin position="1"/>
        <end position="11"/>
    </location>
</feature>
<sequence>MKLNRTAEIRRGMNKMTRGESGASKLRSSPETQSRATAPPSLVRRHSRRNLTSGSDRKNAAKIVST</sequence>
<organism evidence="2 3">
    <name type="scientific">Penstemon smallii</name>
    <dbReference type="NCBI Taxonomy" id="265156"/>
    <lineage>
        <taxon>Eukaryota</taxon>
        <taxon>Viridiplantae</taxon>
        <taxon>Streptophyta</taxon>
        <taxon>Embryophyta</taxon>
        <taxon>Tracheophyta</taxon>
        <taxon>Spermatophyta</taxon>
        <taxon>Magnoliopsida</taxon>
        <taxon>eudicotyledons</taxon>
        <taxon>Gunneridae</taxon>
        <taxon>Pentapetalae</taxon>
        <taxon>asterids</taxon>
        <taxon>lamiids</taxon>
        <taxon>Lamiales</taxon>
        <taxon>Plantaginaceae</taxon>
        <taxon>Cheloneae</taxon>
        <taxon>Penstemon</taxon>
    </lineage>
</organism>
<dbReference type="AlphaFoldDB" id="A0ABD3S053"/>
<comment type="caution">
    <text evidence="2">The sequence shown here is derived from an EMBL/GenBank/DDBJ whole genome shotgun (WGS) entry which is preliminary data.</text>
</comment>
<proteinExistence type="predicted"/>
<reference evidence="2 3" key="1">
    <citation type="submission" date="2024-12" db="EMBL/GenBank/DDBJ databases">
        <title>The unique morphological basis and parallel evolutionary history of personate flowers in Penstemon.</title>
        <authorList>
            <person name="Depatie T.H."/>
            <person name="Wessinger C.A."/>
        </authorList>
    </citation>
    <scope>NUCLEOTIDE SEQUENCE [LARGE SCALE GENOMIC DNA]</scope>
    <source>
        <strain evidence="2">WTNN_2</strain>
        <tissue evidence="2">Leaf</tissue>
    </source>
</reference>
<dbReference type="EMBL" id="JBJXBP010000007">
    <property type="protein sequence ID" value="KAL3817869.1"/>
    <property type="molecule type" value="Genomic_DNA"/>
</dbReference>
<keyword evidence="3" id="KW-1185">Reference proteome</keyword>
<evidence type="ECO:0000256" key="1">
    <source>
        <dbReference type="SAM" id="MobiDB-lite"/>
    </source>
</evidence>
<evidence type="ECO:0000313" key="2">
    <source>
        <dbReference type="EMBL" id="KAL3817869.1"/>
    </source>
</evidence>
<name>A0ABD3S053_9LAMI</name>